<evidence type="ECO:0000256" key="4">
    <source>
        <dbReference type="ARBA" id="ARBA00022670"/>
    </source>
</evidence>
<feature type="active site" description="Charge relay system" evidence="10">
    <location>
        <position position="359"/>
    </location>
</feature>
<dbReference type="Pfam" id="PF00082">
    <property type="entry name" value="Peptidase_S8"/>
    <property type="match status" value="1"/>
</dbReference>
<name>A0A0U1CVY1_9MYCO</name>
<dbReference type="PROSITE" id="PS51892">
    <property type="entry name" value="SUBTILASE"/>
    <property type="match status" value="1"/>
</dbReference>
<dbReference type="InterPro" id="IPR023834">
    <property type="entry name" value="T7SS_pept_S8A_mycosin"/>
</dbReference>
<evidence type="ECO:0000256" key="5">
    <source>
        <dbReference type="ARBA" id="ARBA00022692"/>
    </source>
</evidence>
<dbReference type="Gene3D" id="3.40.50.200">
    <property type="entry name" value="Peptidase S8/S53 domain"/>
    <property type="match status" value="1"/>
</dbReference>
<keyword evidence="3" id="KW-1003">Cell membrane</keyword>
<organism evidence="15 16">
    <name type="scientific">Mycobacterium europaeum</name>
    <dbReference type="NCBI Taxonomy" id="761804"/>
    <lineage>
        <taxon>Bacteria</taxon>
        <taxon>Bacillati</taxon>
        <taxon>Actinomycetota</taxon>
        <taxon>Actinomycetes</taxon>
        <taxon>Mycobacteriales</taxon>
        <taxon>Mycobacteriaceae</taxon>
        <taxon>Mycobacterium</taxon>
        <taxon>Mycobacterium simiae complex</taxon>
    </lineage>
</organism>
<dbReference type="NCBIfam" id="TIGR03921">
    <property type="entry name" value="T7SS_mycosin"/>
    <property type="match status" value="1"/>
</dbReference>
<protein>
    <submittedName>
        <fullName evidence="15">Peptidase S8 and S53, subtilisin, kexin, sedolisin</fullName>
    </submittedName>
</protein>
<keyword evidence="6 10" id="KW-0378">Hydrolase</keyword>
<feature type="region of interest" description="Disordered" evidence="11">
    <location>
        <begin position="36"/>
        <end position="60"/>
    </location>
</feature>
<dbReference type="InterPro" id="IPR015500">
    <property type="entry name" value="Peptidase_S8_subtilisin-rel"/>
</dbReference>
<reference evidence="16" key="1">
    <citation type="submission" date="2015-03" db="EMBL/GenBank/DDBJ databases">
        <authorList>
            <person name="Urmite Genomes"/>
        </authorList>
    </citation>
    <scope>NUCLEOTIDE SEQUENCE [LARGE SCALE GENOMIC DNA]</scope>
    <source>
        <strain evidence="16">CSUR P1344</strain>
    </source>
</reference>
<dbReference type="GO" id="GO:0005886">
    <property type="term" value="C:plasma membrane"/>
    <property type="evidence" value="ECO:0007669"/>
    <property type="project" value="UniProtKB-SubCell"/>
</dbReference>
<evidence type="ECO:0000256" key="8">
    <source>
        <dbReference type="ARBA" id="ARBA00022989"/>
    </source>
</evidence>
<feature type="domain" description="Peptidase S8/S53" evidence="14">
    <location>
        <begin position="94"/>
        <end position="406"/>
    </location>
</feature>
<feature type="chain" id="PRO_5039384132" evidence="13">
    <location>
        <begin position="32"/>
        <end position="478"/>
    </location>
</feature>
<keyword evidence="7 10" id="KW-0720">Serine protease</keyword>
<dbReference type="PROSITE" id="PS00137">
    <property type="entry name" value="SUBTILASE_HIS"/>
    <property type="match status" value="1"/>
</dbReference>
<dbReference type="AlphaFoldDB" id="A0A0U1CVY1"/>
<evidence type="ECO:0000256" key="3">
    <source>
        <dbReference type="ARBA" id="ARBA00022475"/>
    </source>
</evidence>
<sequence length="478" mass="47837" precursor="true">MSRRAVLMAARTAGVLTAVTALVAVAPLGTAGAVQPPHPDVAAAPPDGPPGPDGPMRKNGACAVGGVLPNSDLAKTPPPLTALQIAQAHKFSTGAGVVVAVIDTGVRPQPRLPGMIPGGDYVDPASGSNGFDDCEGHGTLVAGIIGAAPAPTDGLIGVAPNAQIVAIRQTSMAYMPQNQSSNPDDPNNSRTAGDIRTLARAIVHAANLGARVINVSVVSCVKVSNPIDQAALGGALKYAVEVKDALVVAAAGNVNASVDSGAGNQSCKSNPEADPTHPEDPRNWSGVTVVSTPSWFDDLVLSVGFVSPDGVRAENSMAGPWVDVAGPGSGIVSLSNGDNGVINAVPGDQGGLVPIAGTSYAAAYVSGLAALLRSRFPQMTARQVATRIITTAHAPARGVDNVVGRGLIDPVAALTYEVPATGAPAVTVQAAELSLPKPPPPPDTAPKWTAAITIAAVAFVVVAVAIIVTATGVRRGRQ</sequence>
<evidence type="ECO:0000256" key="13">
    <source>
        <dbReference type="SAM" id="SignalP"/>
    </source>
</evidence>
<keyword evidence="5 12" id="KW-0812">Transmembrane</keyword>
<dbReference type="GO" id="GO:0004252">
    <property type="term" value="F:serine-type endopeptidase activity"/>
    <property type="evidence" value="ECO:0007669"/>
    <property type="project" value="UniProtKB-UniRule"/>
</dbReference>
<gene>
    <name evidence="15" type="ORF">BN000_00064</name>
</gene>
<evidence type="ECO:0000256" key="6">
    <source>
        <dbReference type="ARBA" id="ARBA00022801"/>
    </source>
</evidence>
<proteinExistence type="inferred from homology"/>
<evidence type="ECO:0000256" key="11">
    <source>
        <dbReference type="SAM" id="MobiDB-lite"/>
    </source>
</evidence>
<dbReference type="Proteomes" id="UP000199601">
    <property type="component" value="Unassembled WGS sequence"/>
</dbReference>
<evidence type="ECO:0000256" key="7">
    <source>
        <dbReference type="ARBA" id="ARBA00022825"/>
    </source>
</evidence>
<keyword evidence="16" id="KW-1185">Reference proteome</keyword>
<dbReference type="PANTHER" id="PTHR43806">
    <property type="entry name" value="PEPTIDASE S8"/>
    <property type="match status" value="1"/>
</dbReference>
<keyword evidence="9 12" id="KW-0472">Membrane</keyword>
<evidence type="ECO:0000313" key="16">
    <source>
        <dbReference type="Proteomes" id="UP000199601"/>
    </source>
</evidence>
<evidence type="ECO:0000256" key="2">
    <source>
        <dbReference type="ARBA" id="ARBA00011073"/>
    </source>
</evidence>
<dbReference type="EMBL" id="CTEC01000001">
    <property type="protein sequence ID" value="CQD02011.1"/>
    <property type="molecule type" value="Genomic_DNA"/>
</dbReference>
<evidence type="ECO:0000313" key="15">
    <source>
        <dbReference type="EMBL" id="CQD02011.1"/>
    </source>
</evidence>
<dbReference type="InterPro" id="IPR050131">
    <property type="entry name" value="Peptidase_S8_subtilisin-like"/>
</dbReference>
<feature type="active site" description="Charge relay system" evidence="10">
    <location>
        <position position="137"/>
    </location>
</feature>
<feature type="active site" description="Charge relay system" evidence="10">
    <location>
        <position position="103"/>
    </location>
</feature>
<evidence type="ECO:0000256" key="9">
    <source>
        <dbReference type="ARBA" id="ARBA00023136"/>
    </source>
</evidence>
<comment type="subcellular location">
    <subcellularLocation>
        <location evidence="1">Cell membrane</location>
        <topology evidence="1">Single-pass membrane protein</topology>
    </subcellularLocation>
</comment>
<comment type="similarity">
    <text evidence="2 10">Belongs to the peptidase S8 family.</text>
</comment>
<feature type="region of interest" description="Disordered" evidence="11">
    <location>
        <begin position="259"/>
        <end position="284"/>
    </location>
</feature>
<dbReference type="InterPro" id="IPR036852">
    <property type="entry name" value="Peptidase_S8/S53_dom_sf"/>
</dbReference>
<dbReference type="GO" id="GO:0006508">
    <property type="term" value="P:proteolysis"/>
    <property type="evidence" value="ECO:0007669"/>
    <property type="project" value="UniProtKB-KW"/>
</dbReference>
<dbReference type="SUPFAM" id="SSF52743">
    <property type="entry name" value="Subtilisin-like"/>
    <property type="match status" value="1"/>
</dbReference>
<dbReference type="InterPro" id="IPR022398">
    <property type="entry name" value="Peptidase_S8_His-AS"/>
</dbReference>
<keyword evidence="8 12" id="KW-1133">Transmembrane helix</keyword>
<feature type="transmembrane region" description="Helical" evidence="12">
    <location>
        <begin position="448"/>
        <end position="473"/>
    </location>
</feature>
<keyword evidence="4 10" id="KW-0645">Protease</keyword>
<dbReference type="PANTHER" id="PTHR43806:SF11">
    <property type="entry name" value="CEREVISIN-RELATED"/>
    <property type="match status" value="1"/>
</dbReference>
<evidence type="ECO:0000256" key="12">
    <source>
        <dbReference type="SAM" id="Phobius"/>
    </source>
</evidence>
<evidence type="ECO:0000256" key="1">
    <source>
        <dbReference type="ARBA" id="ARBA00004162"/>
    </source>
</evidence>
<accession>A0A0U1CVY1</accession>
<feature type="compositionally biased region" description="Low complexity" evidence="11">
    <location>
        <begin position="36"/>
        <end position="45"/>
    </location>
</feature>
<keyword evidence="13" id="KW-0732">Signal</keyword>
<evidence type="ECO:0000256" key="10">
    <source>
        <dbReference type="PROSITE-ProRule" id="PRU01240"/>
    </source>
</evidence>
<dbReference type="PRINTS" id="PR00723">
    <property type="entry name" value="SUBTILISIN"/>
</dbReference>
<dbReference type="InterPro" id="IPR000209">
    <property type="entry name" value="Peptidase_S8/S53_dom"/>
</dbReference>
<evidence type="ECO:0000259" key="14">
    <source>
        <dbReference type="Pfam" id="PF00082"/>
    </source>
</evidence>
<feature type="signal peptide" evidence="13">
    <location>
        <begin position="1"/>
        <end position="31"/>
    </location>
</feature>